<evidence type="ECO:0000313" key="3">
    <source>
        <dbReference type="Proteomes" id="UP001608902"/>
    </source>
</evidence>
<comment type="caution">
    <text evidence="2">The sequence shown here is derived from an EMBL/GenBank/DDBJ whole genome shotgun (WGS) entry which is preliminary data.</text>
</comment>
<keyword evidence="1" id="KW-0812">Transmembrane</keyword>
<keyword evidence="1" id="KW-1133">Transmembrane helix</keyword>
<name>A0ABD6F1D4_9BILA</name>
<sequence length="124" mass="14176">MCRTSSVYNIATGHIKQSACFCFDHRSLHDTINSSRSPFSLQFFVIVLVLLHPLCLILVPNLATMVGYFNNELPPRMRLMNGMYYSLLLWSTLFAVFCFDSTVFVIKSVWPVPAVIPVLEERVK</sequence>
<dbReference type="Proteomes" id="UP001608902">
    <property type="component" value="Unassembled WGS sequence"/>
</dbReference>
<proteinExistence type="predicted"/>
<evidence type="ECO:0000313" key="2">
    <source>
        <dbReference type="EMBL" id="MFH4983533.1"/>
    </source>
</evidence>
<evidence type="ECO:0000256" key="1">
    <source>
        <dbReference type="SAM" id="Phobius"/>
    </source>
</evidence>
<accession>A0ABD6F1D4</accession>
<keyword evidence="1" id="KW-0472">Membrane</keyword>
<dbReference type="AlphaFoldDB" id="A0ABD6F1D4"/>
<organism evidence="2 3">
    <name type="scientific">Gnathostoma spinigerum</name>
    <dbReference type="NCBI Taxonomy" id="75299"/>
    <lineage>
        <taxon>Eukaryota</taxon>
        <taxon>Metazoa</taxon>
        <taxon>Ecdysozoa</taxon>
        <taxon>Nematoda</taxon>
        <taxon>Chromadorea</taxon>
        <taxon>Rhabditida</taxon>
        <taxon>Spirurina</taxon>
        <taxon>Gnathostomatomorpha</taxon>
        <taxon>Gnathostomatoidea</taxon>
        <taxon>Gnathostomatidae</taxon>
        <taxon>Gnathostoma</taxon>
    </lineage>
</organism>
<gene>
    <name evidence="2" type="ORF">AB6A40_010242</name>
</gene>
<reference evidence="2 3" key="1">
    <citation type="submission" date="2024-08" db="EMBL/GenBank/DDBJ databases">
        <title>Gnathostoma spinigerum genome.</title>
        <authorList>
            <person name="Gonzalez-Bertolin B."/>
            <person name="Monzon S."/>
            <person name="Zaballos A."/>
            <person name="Jimenez P."/>
            <person name="Dekumyoy P."/>
            <person name="Varona S."/>
            <person name="Cuesta I."/>
            <person name="Sumanam S."/>
            <person name="Adisakwattana P."/>
            <person name="Gasser R.B."/>
            <person name="Hernandez-Gonzalez A."/>
            <person name="Young N.D."/>
            <person name="Perteguer M.J."/>
        </authorList>
    </citation>
    <scope>NUCLEOTIDE SEQUENCE [LARGE SCALE GENOMIC DNA]</scope>
    <source>
        <strain evidence="2">AL3</strain>
        <tissue evidence="2">Liver</tissue>
    </source>
</reference>
<feature type="transmembrane region" description="Helical" evidence="1">
    <location>
        <begin position="43"/>
        <end position="63"/>
    </location>
</feature>
<protein>
    <submittedName>
        <fullName evidence="2">Uncharacterized protein</fullName>
    </submittedName>
</protein>
<feature type="transmembrane region" description="Helical" evidence="1">
    <location>
        <begin position="83"/>
        <end position="106"/>
    </location>
</feature>
<keyword evidence="3" id="KW-1185">Reference proteome</keyword>
<dbReference type="EMBL" id="JBGFUD010012702">
    <property type="protein sequence ID" value="MFH4983533.1"/>
    <property type="molecule type" value="Genomic_DNA"/>
</dbReference>